<dbReference type="Proteomes" id="UP000663854">
    <property type="component" value="Unassembled WGS sequence"/>
</dbReference>
<evidence type="ECO:0000313" key="5">
    <source>
        <dbReference type="Proteomes" id="UP000663870"/>
    </source>
</evidence>
<evidence type="ECO:0000259" key="2">
    <source>
        <dbReference type="PROSITE" id="PS50181"/>
    </source>
</evidence>
<evidence type="ECO:0000313" key="3">
    <source>
        <dbReference type="EMBL" id="CAF0852047.1"/>
    </source>
</evidence>
<keyword evidence="5" id="KW-1185">Reference proteome</keyword>
<dbReference type="EMBL" id="CAJNOH010000084">
    <property type="protein sequence ID" value="CAF0852047.1"/>
    <property type="molecule type" value="Genomic_DNA"/>
</dbReference>
<name>A0A814AJ75_9BILA</name>
<accession>A0A814AJ75</accession>
<reference evidence="4" key="1">
    <citation type="submission" date="2021-02" db="EMBL/GenBank/DDBJ databases">
        <authorList>
            <person name="Nowell W R."/>
        </authorList>
    </citation>
    <scope>NUCLEOTIDE SEQUENCE</scope>
</reference>
<dbReference type="SUPFAM" id="SSF81383">
    <property type="entry name" value="F-box domain"/>
    <property type="match status" value="1"/>
</dbReference>
<comment type="caution">
    <text evidence="4">The sequence shown here is derived from an EMBL/GenBank/DDBJ whole genome shotgun (WGS) entry which is preliminary data.</text>
</comment>
<dbReference type="InterPro" id="IPR036047">
    <property type="entry name" value="F-box-like_dom_sf"/>
</dbReference>
<organism evidence="4 5">
    <name type="scientific">Rotaria sordida</name>
    <dbReference type="NCBI Taxonomy" id="392033"/>
    <lineage>
        <taxon>Eukaryota</taxon>
        <taxon>Metazoa</taxon>
        <taxon>Spiralia</taxon>
        <taxon>Gnathifera</taxon>
        <taxon>Rotifera</taxon>
        <taxon>Eurotatoria</taxon>
        <taxon>Bdelloidea</taxon>
        <taxon>Philodinida</taxon>
        <taxon>Philodinidae</taxon>
        <taxon>Rotaria</taxon>
    </lineage>
</organism>
<gene>
    <name evidence="4" type="ORF">JXQ802_LOCUS9755</name>
    <name evidence="3" type="ORF">PYM288_LOCUS7110</name>
</gene>
<dbReference type="PROSITE" id="PS50181">
    <property type="entry name" value="FBOX"/>
    <property type="match status" value="1"/>
</dbReference>
<dbReference type="InterPro" id="IPR001810">
    <property type="entry name" value="F-box_dom"/>
</dbReference>
<dbReference type="Proteomes" id="UP000663870">
    <property type="component" value="Unassembled WGS sequence"/>
</dbReference>
<dbReference type="Pfam" id="PF12937">
    <property type="entry name" value="F-box-like"/>
    <property type="match status" value="1"/>
</dbReference>
<feature type="domain" description="F-box" evidence="2">
    <location>
        <begin position="126"/>
        <end position="173"/>
    </location>
</feature>
<dbReference type="AlphaFoldDB" id="A0A814AJ75"/>
<protein>
    <recommendedName>
        <fullName evidence="2">F-box domain-containing protein</fullName>
    </recommendedName>
</protein>
<feature type="compositionally biased region" description="Polar residues" evidence="1">
    <location>
        <begin position="32"/>
        <end position="41"/>
    </location>
</feature>
<feature type="region of interest" description="Disordered" evidence="1">
    <location>
        <begin position="25"/>
        <end position="54"/>
    </location>
</feature>
<dbReference type="SMART" id="SM00256">
    <property type="entry name" value="FBOX"/>
    <property type="match status" value="1"/>
</dbReference>
<evidence type="ECO:0000313" key="4">
    <source>
        <dbReference type="EMBL" id="CAF0913340.1"/>
    </source>
</evidence>
<proteinExistence type="predicted"/>
<sequence length="215" mass="25713">MYRYSENKSSSIYCPPIKQSILAKHTEKNRSPSRNFDTNTENSKKQKSLSQYTSKTARSVTIRWTEHSISSSSTTANKITLEQLVNWFTHSWSESEQNDFLRRLIVKFDERQLYFTSCAITQRRYRDFISLLPRKIVFQILNYLTLAEVSRSREVCRNWKTIINREHDLWKPKIKSKKLEINKTIQIDWEKIHKQRLATKRNWLTGMAHLIKCHI</sequence>
<dbReference type="EMBL" id="CAJNOL010000181">
    <property type="protein sequence ID" value="CAF0913340.1"/>
    <property type="molecule type" value="Genomic_DNA"/>
</dbReference>
<dbReference type="Gene3D" id="1.20.1280.50">
    <property type="match status" value="1"/>
</dbReference>
<evidence type="ECO:0000256" key="1">
    <source>
        <dbReference type="SAM" id="MobiDB-lite"/>
    </source>
</evidence>